<name>A0A6G0WBR0_9STRA</name>
<evidence type="ECO:0000256" key="1">
    <source>
        <dbReference type="SAM" id="MobiDB-lite"/>
    </source>
</evidence>
<evidence type="ECO:0000313" key="2">
    <source>
        <dbReference type="EMBL" id="KAF0724684.1"/>
    </source>
</evidence>
<comment type="caution">
    <text evidence="2">The sequence shown here is derived from an EMBL/GenBank/DDBJ whole genome shotgun (WGS) entry which is preliminary data.</text>
</comment>
<keyword evidence="3" id="KW-1185">Reference proteome</keyword>
<feature type="region of interest" description="Disordered" evidence="1">
    <location>
        <begin position="165"/>
        <end position="184"/>
    </location>
</feature>
<proteinExistence type="predicted"/>
<feature type="compositionally biased region" description="Basic residues" evidence="1">
    <location>
        <begin position="169"/>
        <end position="184"/>
    </location>
</feature>
<dbReference type="AlphaFoldDB" id="A0A6G0WBR0"/>
<sequence length="290" mass="31932">MLTMLASDSTYLASPASTAYHSSSSPSSPGQASTTSSSDEHPTSLHHHHHLSFHHTTSSNNFSHMLASDLKTLQGGDMQLSQAVPAASSSAMQPPAFHVPPEMKCQYKTGTCTNMRTTKKNGKLLMLCELHRKKQNEIKKRSDRKQSAMRMNRRLEAKQKAMLADAKHKSPHHPHHHHSHHPSFKRTPKFEELLSCDPNQVTWDSHHSHPGSFDAPPPLALPRVNVWRTKDGIATGLGNGFKSFSFPNPFSPGSGQIFDWSALAPPSVVTTGGTPRGNDLAILEFFLDDN</sequence>
<feature type="compositionally biased region" description="Low complexity" evidence="1">
    <location>
        <begin position="16"/>
        <end position="37"/>
    </location>
</feature>
<accession>A0A6G0WBR0</accession>
<feature type="compositionally biased region" description="Basic residues" evidence="1">
    <location>
        <begin position="44"/>
        <end position="53"/>
    </location>
</feature>
<protein>
    <submittedName>
        <fullName evidence="2">Uncharacterized protein</fullName>
    </submittedName>
</protein>
<gene>
    <name evidence="2" type="ORF">Ae201684_016747</name>
</gene>
<evidence type="ECO:0000313" key="3">
    <source>
        <dbReference type="Proteomes" id="UP000481153"/>
    </source>
</evidence>
<dbReference type="EMBL" id="VJMJ01000266">
    <property type="protein sequence ID" value="KAF0724684.1"/>
    <property type="molecule type" value="Genomic_DNA"/>
</dbReference>
<dbReference type="VEuPathDB" id="FungiDB:AeMF1_001935"/>
<dbReference type="Proteomes" id="UP000481153">
    <property type="component" value="Unassembled WGS sequence"/>
</dbReference>
<organism evidence="2 3">
    <name type="scientific">Aphanomyces euteiches</name>
    <dbReference type="NCBI Taxonomy" id="100861"/>
    <lineage>
        <taxon>Eukaryota</taxon>
        <taxon>Sar</taxon>
        <taxon>Stramenopiles</taxon>
        <taxon>Oomycota</taxon>
        <taxon>Saprolegniomycetes</taxon>
        <taxon>Saprolegniales</taxon>
        <taxon>Verrucalvaceae</taxon>
        <taxon>Aphanomyces</taxon>
    </lineage>
</organism>
<reference evidence="2 3" key="1">
    <citation type="submission" date="2019-07" db="EMBL/GenBank/DDBJ databases">
        <title>Genomics analysis of Aphanomyces spp. identifies a new class of oomycete effector associated with host adaptation.</title>
        <authorList>
            <person name="Gaulin E."/>
        </authorList>
    </citation>
    <scope>NUCLEOTIDE SEQUENCE [LARGE SCALE GENOMIC DNA]</scope>
    <source>
        <strain evidence="2 3">ATCC 201684</strain>
    </source>
</reference>
<feature type="region of interest" description="Disordered" evidence="1">
    <location>
        <begin position="16"/>
        <end position="58"/>
    </location>
</feature>